<dbReference type="InParanoid" id="A0A2P5FTH2"/>
<dbReference type="OrthoDB" id="1921870at2759"/>
<gene>
    <name evidence="2" type="ORF">TorRG33x02_032750</name>
</gene>
<proteinExistence type="predicted"/>
<sequence length="65" mass="6900">STEDGDSSTALTEDQINEQVCGTRSGYIKGMGRLPRGDSKKLKSSTSASDTSVQGQSQLEQGVEY</sequence>
<keyword evidence="3" id="KW-1185">Reference proteome</keyword>
<dbReference type="Proteomes" id="UP000237000">
    <property type="component" value="Unassembled WGS sequence"/>
</dbReference>
<accession>A0A2P5FTH2</accession>
<evidence type="ECO:0000313" key="2">
    <source>
        <dbReference type="EMBL" id="POO01092.1"/>
    </source>
</evidence>
<comment type="caution">
    <text evidence="2">The sequence shown here is derived from an EMBL/GenBank/DDBJ whole genome shotgun (WGS) entry which is preliminary data.</text>
</comment>
<reference evidence="3" key="1">
    <citation type="submission" date="2016-06" db="EMBL/GenBank/DDBJ databases">
        <title>Parallel loss of symbiosis genes in relatives of nitrogen-fixing non-legume Parasponia.</title>
        <authorList>
            <person name="Van Velzen R."/>
            <person name="Holmer R."/>
            <person name="Bu F."/>
            <person name="Rutten L."/>
            <person name="Van Zeijl A."/>
            <person name="Liu W."/>
            <person name="Santuari L."/>
            <person name="Cao Q."/>
            <person name="Sharma T."/>
            <person name="Shen D."/>
            <person name="Roswanjaya Y."/>
            <person name="Wardhani T."/>
            <person name="Kalhor M.S."/>
            <person name="Jansen J."/>
            <person name="Van den Hoogen J."/>
            <person name="Gungor B."/>
            <person name="Hartog M."/>
            <person name="Hontelez J."/>
            <person name="Verver J."/>
            <person name="Yang W.-C."/>
            <person name="Schijlen E."/>
            <person name="Repin R."/>
            <person name="Schilthuizen M."/>
            <person name="Schranz E."/>
            <person name="Heidstra R."/>
            <person name="Miyata K."/>
            <person name="Fedorova E."/>
            <person name="Kohlen W."/>
            <person name="Bisseling T."/>
            <person name="Smit S."/>
            <person name="Geurts R."/>
        </authorList>
    </citation>
    <scope>NUCLEOTIDE SEQUENCE [LARGE SCALE GENOMIC DNA]</scope>
    <source>
        <strain evidence="3">cv. RG33-2</strain>
    </source>
</reference>
<dbReference type="EMBL" id="JXTC01000010">
    <property type="protein sequence ID" value="POO01092.1"/>
    <property type="molecule type" value="Genomic_DNA"/>
</dbReference>
<feature type="compositionally biased region" description="Polar residues" evidence="1">
    <location>
        <begin position="44"/>
        <end position="65"/>
    </location>
</feature>
<feature type="compositionally biased region" description="Polar residues" evidence="1">
    <location>
        <begin position="7"/>
        <end position="22"/>
    </location>
</feature>
<feature type="region of interest" description="Disordered" evidence="1">
    <location>
        <begin position="1"/>
        <end position="65"/>
    </location>
</feature>
<protein>
    <submittedName>
        <fullName evidence="2">Uncharacterized protein</fullName>
    </submittedName>
</protein>
<evidence type="ECO:0000256" key="1">
    <source>
        <dbReference type="SAM" id="MobiDB-lite"/>
    </source>
</evidence>
<name>A0A2P5FTH2_TREOI</name>
<evidence type="ECO:0000313" key="3">
    <source>
        <dbReference type="Proteomes" id="UP000237000"/>
    </source>
</evidence>
<dbReference type="AlphaFoldDB" id="A0A2P5FTH2"/>
<organism evidence="2 3">
    <name type="scientific">Trema orientale</name>
    <name type="common">Charcoal tree</name>
    <name type="synonym">Celtis orientalis</name>
    <dbReference type="NCBI Taxonomy" id="63057"/>
    <lineage>
        <taxon>Eukaryota</taxon>
        <taxon>Viridiplantae</taxon>
        <taxon>Streptophyta</taxon>
        <taxon>Embryophyta</taxon>
        <taxon>Tracheophyta</taxon>
        <taxon>Spermatophyta</taxon>
        <taxon>Magnoliopsida</taxon>
        <taxon>eudicotyledons</taxon>
        <taxon>Gunneridae</taxon>
        <taxon>Pentapetalae</taxon>
        <taxon>rosids</taxon>
        <taxon>fabids</taxon>
        <taxon>Rosales</taxon>
        <taxon>Cannabaceae</taxon>
        <taxon>Trema</taxon>
    </lineage>
</organism>
<feature type="non-terminal residue" evidence="2">
    <location>
        <position position="1"/>
    </location>
</feature>